<gene>
    <name evidence="1" type="ORF">ACFQ4B_05555</name>
</gene>
<sequence length="78" mass="8947">MQSIPTDVLKVIKDARKHFQKAIESNNIARNWLEEQGLLGEDKSTDYLEIEDQYIDTVENGVGDLKTLLKNIENTINE</sequence>
<accession>A0ABW3UJ63</accession>
<organism evidence="1 2">
    <name type="scientific">Paenibacillus vulneris</name>
    <dbReference type="NCBI Taxonomy" id="1133364"/>
    <lineage>
        <taxon>Bacteria</taxon>
        <taxon>Bacillati</taxon>
        <taxon>Bacillota</taxon>
        <taxon>Bacilli</taxon>
        <taxon>Bacillales</taxon>
        <taxon>Paenibacillaceae</taxon>
        <taxon>Paenibacillus</taxon>
    </lineage>
</organism>
<dbReference type="RefSeq" id="WP_345595002.1">
    <property type="nucleotide sequence ID" value="NZ_BAABJG010000055.1"/>
</dbReference>
<dbReference type="EMBL" id="JBHTLU010000012">
    <property type="protein sequence ID" value="MFD1219574.1"/>
    <property type="molecule type" value="Genomic_DNA"/>
</dbReference>
<reference evidence="2" key="1">
    <citation type="journal article" date="2019" name="Int. J. Syst. Evol. Microbiol.">
        <title>The Global Catalogue of Microorganisms (GCM) 10K type strain sequencing project: providing services to taxonomists for standard genome sequencing and annotation.</title>
        <authorList>
            <consortium name="The Broad Institute Genomics Platform"/>
            <consortium name="The Broad Institute Genome Sequencing Center for Infectious Disease"/>
            <person name="Wu L."/>
            <person name="Ma J."/>
        </authorList>
    </citation>
    <scope>NUCLEOTIDE SEQUENCE [LARGE SCALE GENOMIC DNA]</scope>
    <source>
        <strain evidence="2">CCUG 53270</strain>
    </source>
</reference>
<proteinExistence type="predicted"/>
<protein>
    <submittedName>
        <fullName evidence="1">Uncharacterized protein</fullName>
    </submittedName>
</protein>
<keyword evidence="2" id="KW-1185">Reference proteome</keyword>
<evidence type="ECO:0000313" key="1">
    <source>
        <dbReference type="EMBL" id="MFD1219574.1"/>
    </source>
</evidence>
<evidence type="ECO:0000313" key="2">
    <source>
        <dbReference type="Proteomes" id="UP001597180"/>
    </source>
</evidence>
<name>A0ABW3UJ63_9BACL</name>
<dbReference type="Proteomes" id="UP001597180">
    <property type="component" value="Unassembled WGS sequence"/>
</dbReference>
<comment type="caution">
    <text evidence="1">The sequence shown here is derived from an EMBL/GenBank/DDBJ whole genome shotgun (WGS) entry which is preliminary data.</text>
</comment>